<dbReference type="GeneID" id="77462785"/>
<dbReference type="RefSeq" id="WP_022790500.1">
    <property type="nucleotide sequence ID" value="NZ_CAMNNH010000002.1"/>
</dbReference>
<dbReference type="OrthoDB" id="9813771at2"/>
<dbReference type="InterPro" id="IPR001498">
    <property type="entry name" value="Impact_N"/>
</dbReference>
<dbReference type="InterPro" id="IPR036956">
    <property type="entry name" value="Impact_N_sf"/>
</dbReference>
<proteinExistence type="inferred from homology"/>
<protein>
    <submittedName>
        <fullName evidence="4">FIG000605: protein co-occurring with transport systems (COG1739)</fullName>
    </submittedName>
    <submittedName>
        <fullName evidence="3">YigZ family protein</fullName>
    </submittedName>
</protein>
<organism evidence="4 5">
    <name type="scientific">Faecalicoccus pleomorphus</name>
    <dbReference type="NCBI Taxonomy" id="1323"/>
    <lineage>
        <taxon>Bacteria</taxon>
        <taxon>Bacillati</taxon>
        <taxon>Bacillota</taxon>
        <taxon>Erysipelotrichia</taxon>
        <taxon>Erysipelotrichales</taxon>
        <taxon>Erysipelotrichaceae</taxon>
        <taxon>Faecalicoccus</taxon>
    </lineage>
</organism>
<sequence length="201" mass="22851">MPRIKEDVISTIEIKKSRFLTYLHRTNQEEEAKDFLKMIKKEHPGANHHCTAMIIGSIVRSNDDGEPSGTAGHPMLDVLQGKGMEDILAVVVRYFGGTKLGTGGLVKAYSDSVKIALEKAALTEMTMFKEYEITFGYEWIGKLDGYFRNHQIEIISKEYEQTVTYHYLTQEDITQDILALSNGALFCTYIKEYPKEKIIES</sequence>
<dbReference type="Pfam" id="PF01205">
    <property type="entry name" value="Impact_N"/>
    <property type="match status" value="1"/>
</dbReference>
<dbReference type="InterPro" id="IPR020569">
    <property type="entry name" value="UPF0029_Impact_CS"/>
</dbReference>
<dbReference type="Proteomes" id="UP001212981">
    <property type="component" value="Unassembled WGS sequence"/>
</dbReference>
<accession>A0A380LSS7</accession>
<dbReference type="NCBIfam" id="TIGR00257">
    <property type="entry name" value="IMPACT_YIGZ"/>
    <property type="match status" value="1"/>
</dbReference>
<feature type="domain" description="Impact N-terminal" evidence="2">
    <location>
        <begin position="15"/>
        <end position="117"/>
    </location>
</feature>
<dbReference type="PROSITE" id="PS00910">
    <property type="entry name" value="UPF0029"/>
    <property type="match status" value="1"/>
</dbReference>
<comment type="similarity">
    <text evidence="1">Belongs to the IMPACT family.</text>
</comment>
<dbReference type="PANTHER" id="PTHR16301">
    <property type="entry name" value="IMPACT-RELATED"/>
    <property type="match status" value="1"/>
</dbReference>
<dbReference type="SUPFAM" id="SSF54211">
    <property type="entry name" value="Ribosomal protein S5 domain 2-like"/>
    <property type="match status" value="1"/>
</dbReference>
<reference evidence="3" key="2">
    <citation type="submission" date="2023-01" db="EMBL/GenBank/DDBJ databases">
        <title>Human gut microbiome strain richness.</title>
        <authorList>
            <person name="Chen-Liaw A."/>
        </authorList>
    </citation>
    <scope>NUCLEOTIDE SEQUENCE</scope>
    <source>
        <strain evidence="3">D8_m1001271B151109d0_201107</strain>
    </source>
</reference>
<reference evidence="4 5" key="1">
    <citation type="submission" date="2018-06" db="EMBL/GenBank/DDBJ databases">
        <authorList>
            <consortium name="Pathogen Informatics"/>
            <person name="Doyle S."/>
        </authorList>
    </citation>
    <scope>NUCLEOTIDE SEQUENCE [LARGE SCALE GENOMIC DNA]</scope>
    <source>
        <strain evidence="4 5">NCTC11087</strain>
    </source>
</reference>
<evidence type="ECO:0000313" key="4">
    <source>
        <dbReference type="EMBL" id="SUO04916.1"/>
    </source>
</evidence>
<dbReference type="AlphaFoldDB" id="A0A380LSS7"/>
<dbReference type="InterPro" id="IPR023582">
    <property type="entry name" value="Impact"/>
</dbReference>
<dbReference type="EMBL" id="UHFX01000003">
    <property type="protein sequence ID" value="SUO04916.1"/>
    <property type="molecule type" value="Genomic_DNA"/>
</dbReference>
<dbReference type="PANTHER" id="PTHR16301:SF20">
    <property type="entry name" value="IMPACT FAMILY MEMBER YIGZ"/>
    <property type="match status" value="1"/>
</dbReference>
<dbReference type="Proteomes" id="UP000255523">
    <property type="component" value="Unassembled WGS sequence"/>
</dbReference>
<keyword evidence="5" id="KW-1185">Reference proteome</keyword>
<dbReference type="EMBL" id="JAQLXO010000014">
    <property type="protein sequence ID" value="MDB7982767.1"/>
    <property type="molecule type" value="Genomic_DNA"/>
</dbReference>
<evidence type="ECO:0000313" key="5">
    <source>
        <dbReference type="Proteomes" id="UP000255523"/>
    </source>
</evidence>
<evidence type="ECO:0000256" key="1">
    <source>
        <dbReference type="ARBA" id="ARBA00007665"/>
    </source>
</evidence>
<evidence type="ECO:0000313" key="3">
    <source>
        <dbReference type="EMBL" id="MDB7982767.1"/>
    </source>
</evidence>
<name>A0A380LSS7_9FIRM</name>
<dbReference type="InterPro" id="IPR015796">
    <property type="entry name" value="Impact_YigZ-like"/>
</dbReference>
<dbReference type="Gene3D" id="3.30.230.30">
    <property type="entry name" value="Impact, N-terminal domain"/>
    <property type="match status" value="1"/>
</dbReference>
<dbReference type="GO" id="GO:0005737">
    <property type="term" value="C:cytoplasm"/>
    <property type="evidence" value="ECO:0007669"/>
    <property type="project" value="TreeGrafter"/>
</dbReference>
<dbReference type="InterPro" id="IPR020568">
    <property type="entry name" value="Ribosomal_Su5_D2-typ_SF"/>
</dbReference>
<dbReference type="GO" id="GO:0006446">
    <property type="term" value="P:regulation of translational initiation"/>
    <property type="evidence" value="ECO:0007669"/>
    <property type="project" value="TreeGrafter"/>
</dbReference>
<gene>
    <name evidence="4" type="primary">yigZ</name>
    <name evidence="4" type="ORF">NCTC11087_01845</name>
    <name evidence="3" type="ORF">PND82_08055</name>
</gene>
<evidence type="ECO:0000259" key="2">
    <source>
        <dbReference type="Pfam" id="PF01205"/>
    </source>
</evidence>